<dbReference type="GO" id="GO:0030148">
    <property type="term" value="P:sphingolipid biosynthetic process"/>
    <property type="evidence" value="ECO:0007669"/>
    <property type="project" value="TreeGrafter"/>
</dbReference>
<dbReference type="GO" id="GO:0006666">
    <property type="term" value="P:3-keto-sphinganine metabolic process"/>
    <property type="evidence" value="ECO:0007669"/>
    <property type="project" value="TreeGrafter"/>
</dbReference>
<evidence type="ECO:0000259" key="1">
    <source>
        <dbReference type="SMART" id="SM00822"/>
    </source>
</evidence>
<sequence length="269" mass="29311">MKYYKNKNIYITGGTSGIGLEMSKQLLKSGANVVVFGRKNLSEIESKLSESTNENSVAAISLDTTSVDSVIEGFSKAQSIVGDPHVVIHSAGIGRSVAFNQFSEDDFKETINVNIFGSRNVAEVAFPYLKKTNGQLLFIASLAGIVTNYGYSAYSASKFATLGFAGVLRSEWKPEGVNVSVACPPEIDTPLVEKERLESPKVAKVLKQFAGNLELDYACKMMLKGLSKKSYMIIPGFKAKLVAITQGIFPSMNIWISDLVIRVIMKKNK</sequence>
<dbReference type="KEGG" id="fya:KMW28_24455"/>
<dbReference type="SMART" id="SM00822">
    <property type="entry name" value="PKS_KR"/>
    <property type="match status" value="1"/>
</dbReference>
<dbReference type="InterPro" id="IPR002347">
    <property type="entry name" value="SDR_fam"/>
</dbReference>
<organism evidence="2 3">
    <name type="scientific">Flammeovirga yaeyamensis</name>
    <dbReference type="NCBI Taxonomy" id="367791"/>
    <lineage>
        <taxon>Bacteria</taxon>
        <taxon>Pseudomonadati</taxon>
        <taxon>Bacteroidota</taxon>
        <taxon>Cytophagia</taxon>
        <taxon>Cytophagales</taxon>
        <taxon>Flammeovirgaceae</taxon>
        <taxon>Flammeovirga</taxon>
    </lineage>
</organism>
<proteinExistence type="predicted"/>
<dbReference type="InterPro" id="IPR020904">
    <property type="entry name" value="Sc_DH/Rdtase_CS"/>
</dbReference>
<dbReference type="EMBL" id="CP076133">
    <property type="protein sequence ID" value="QWG04047.1"/>
    <property type="molecule type" value="Genomic_DNA"/>
</dbReference>
<dbReference type="PRINTS" id="PR00081">
    <property type="entry name" value="GDHRDH"/>
</dbReference>
<dbReference type="AlphaFoldDB" id="A0AAX1N9C2"/>
<dbReference type="SUPFAM" id="SSF51735">
    <property type="entry name" value="NAD(P)-binding Rossmann-fold domains"/>
    <property type="match status" value="1"/>
</dbReference>
<accession>A0AAX1N9C2</accession>
<dbReference type="Pfam" id="PF00106">
    <property type="entry name" value="adh_short"/>
    <property type="match status" value="1"/>
</dbReference>
<name>A0AAX1N9C2_9BACT</name>
<dbReference type="Gene3D" id="3.40.50.720">
    <property type="entry name" value="NAD(P)-binding Rossmann-like Domain"/>
    <property type="match status" value="1"/>
</dbReference>
<evidence type="ECO:0000313" key="3">
    <source>
        <dbReference type="Proteomes" id="UP000678679"/>
    </source>
</evidence>
<evidence type="ECO:0000313" key="2">
    <source>
        <dbReference type="EMBL" id="QWG04047.1"/>
    </source>
</evidence>
<dbReference type="PANTHER" id="PTHR43550">
    <property type="entry name" value="3-KETODIHYDROSPHINGOSINE REDUCTASE"/>
    <property type="match status" value="1"/>
</dbReference>
<gene>
    <name evidence="2" type="ORF">KMW28_24455</name>
</gene>
<dbReference type="GO" id="GO:0047560">
    <property type="term" value="F:3-dehydrosphinganine reductase activity"/>
    <property type="evidence" value="ECO:0007669"/>
    <property type="project" value="TreeGrafter"/>
</dbReference>
<protein>
    <submittedName>
        <fullName evidence="2">SDR family NAD(P)-dependent oxidoreductase</fullName>
    </submittedName>
</protein>
<dbReference type="GO" id="GO:0016020">
    <property type="term" value="C:membrane"/>
    <property type="evidence" value="ECO:0007669"/>
    <property type="project" value="GOC"/>
</dbReference>
<dbReference type="Proteomes" id="UP000678679">
    <property type="component" value="Chromosome 2"/>
</dbReference>
<dbReference type="RefSeq" id="WP_169663542.1">
    <property type="nucleotide sequence ID" value="NZ_CP076133.1"/>
</dbReference>
<reference evidence="2 3" key="1">
    <citation type="submission" date="2021-05" db="EMBL/GenBank/DDBJ databases">
        <title>Comparative genomic studies on the polysaccharide-degrading batcterial strains of the Flammeovirga genus.</title>
        <authorList>
            <person name="Zewei F."/>
            <person name="Zheng Z."/>
            <person name="Yu L."/>
            <person name="Ruyue G."/>
            <person name="Yanhong M."/>
            <person name="Yuanyuan C."/>
            <person name="Jingyan G."/>
            <person name="Wenjun H."/>
        </authorList>
    </citation>
    <scope>NUCLEOTIDE SEQUENCE [LARGE SCALE GENOMIC DNA]</scope>
    <source>
        <strain evidence="2 3">NBRC:100898</strain>
    </source>
</reference>
<dbReference type="PANTHER" id="PTHR43550:SF3">
    <property type="entry name" value="3-KETODIHYDROSPHINGOSINE REDUCTASE"/>
    <property type="match status" value="1"/>
</dbReference>
<dbReference type="InterPro" id="IPR057326">
    <property type="entry name" value="KR_dom"/>
</dbReference>
<keyword evidence="3" id="KW-1185">Reference proteome</keyword>
<feature type="domain" description="Ketoreductase" evidence="1">
    <location>
        <begin position="7"/>
        <end position="175"/>
    </location>
</feature>
<dbReference type="PROSITE" id="PS00061">
    <property type="entry name" value="ADH_SHORT"/>
    <property type="match status" value="1"/>
</dbReference>
<dbReference type="InterPro" id="IPR036291">
    <property type="entry name" value="NAD(P)-bd_dom_sf"/>
</dbReference>